<dbReference type="InterPro" id="IPR001505">
    <property type="entry name" value="Copper_CuA"/>
</dbReference>
<feature type="domain" description="Cytochrome oxidase subunit II copper A binding" evidence="18">
    <location>
        <begin position="132"/>
        <end position="260"/>
    </location>
</feature>
<keyword evidence="7" id="KW-0479">Metal-binding</keyword>
<comment type="caution">
    <text evidence="20">The sequence shown here is derived from an EMBL/GenBank/DDBJ whole genome shotgun (WGS) entry which is preliminary data.</text>
</comment>
<dbReference type="AlphaFoldDB" id="A0A147E7T0"/>
<dbReference type="Proteomes" id="UP000092021">
    <property type="component" value="Unassembled WGS sequence"/>
</dbReference>
<reference evidence="19" key="3">
    <citation type="submission" date="2016-04" db="EMBL/GenBank/DDBJ databases">
        <authorList>
            <person name="Evans L.H."/>
            <person name="Alamgir A."/>
            <person name="Owens N."/>
            <person name="Weber N.D."/>
            <person name="Virtaneva K."/>
            <person name="Barbian K."/>
            <person name="Babar A."/>
            <person name="Rosenke K."/>
        </authorList>
    </citation>
    <scope>NUCLEOTIDE SEQUENCE [LARGE SCALE GENOMIC DNA]</scope>
    <source>
        <strain evidence="19">RUTW2-3</strain>
    </source>
</reference>
<dbReference type="GO" id="GO:0004129">
    <property type="term" value="F:cytochrome-c oxidase activity"/>
    <property type="evidence" value="ECO:0007669"/>
    <property type="project" value="UniProtKB-EC"/>
</dbReference>
<evidence type="ECO:0000256" key="9">
    <source>
        <dbReference type="ARBA" id="ARBA00022982"/>
    </source>
</evidence>
<dbReference type="InterPro" id="IPR045187">
    <property type="entry name" value="CcO_II"/>
</dbReference>
<name>A0A147E7T0_9MICC</name>
<organism evidence="20 22">
    <name type="scientific">Rothia kristinae</name>
    <dbReference type="NCBI Taxonomy" id="37923"/>
    <lineage>
        <taxon>Bacteria</taxon>
        <taxon>Bacillati</taxon>
        <taxon>Actinomycetota</taxon>
        <taxon>Actinomycetes</taxon>
        <taxon>Micrococcales</taxon>
        <taxon>Micrococcaceae</taxon>
        <taxon>Rothia</taxon>
    </lineage>
</organism>
<dbReference type="InterPro" id="IPR002429">
    <property type="entry name" value="CcO_II-like_C"/>
</dbReference>
<evidence type="ECO:0000256" key="11">
    <source>
        <dbReference type="ARBA" id="ARBA00023008"/>
    </source>
</evidence>
<dbReference type="Gene3D" id="1.10.287.90">
    <property type="match status" value="1"/>
</dbReference>
<keyword evidence="8" id="KW-1278">Translocase</keyword>
<evidence type="ECO:0000256" key="16">
    <source>
        <dbReference type="SAM" id="MobiDB-lite"/>
    </source>
</evidence>
<evidence type="ECO:0000256" key="7">
    <source>
        <dbReference type="ARBA" id="ARBA00022723"/>
    </source>
</evidence>
<dbReference type="SUPFAM" id="SSF49503">
    <property type="entry name" value="Cupredoxins"/>
    <property type="match status" value="1"/>
</dbReference>
<evidence type="ECO:0000313" key="22">
    <source>
        <dbReference type="Proteomes" id="UP000092021"/>
    </source>
</evidence>
<dbReference type="PROSITE" id="PS00078">
    <property type="entry name" value="COX2"/>
    <property type="match status" value="1"/>
</dbReference>
<dbReference type="GO" id="GO:0016491">
    <property type="term" value="F:oxidoreductase activity"/>
    <property type="evidence" value="ECO:0007669"/>
    <property type="project" value="InterPro"/>
</dbReference>
<dbReference type="PATRIC" id="fig|37923.10.peg.2087"/>
<keyword evidence="4" id="KW-0813">Transport</keyword>
<evidence type="ECO:0000313" key="20">
    <source>
        <dbReference type="EMBL" id="OAX59731.1"/>
    </source>
</evidence>
<evidence type="ECO:0000256" key="10">
    <source>
        <dbReference type="ARBA" id="ARBA00022989"/>
    </source>
</evidence>
<dbReference type="Proteomes" id="UP000053171">
    <property type="component" value="Unassembled WGS sequence"/>
</dbReference>
<evidence type="ECO:0000256" key="13">
    <source>
        <dbReference type="ARBA" id="ARBA00024688"/>
    </source>
</evidence>
<dbReference type="InterPro" id="IPR008972">
    <property type="entry name" value="Cupredoxin"/>
</dbReference>
<dbReference type="EMBL" id="LJBJ02000009">
    <property type="protein sequence ID" value="OAX51952.1"/>
    <property type="molecule type" value="Genomic_DNA"/>
</dbReference>
<keyword evidence="21" id="KW-1185">Reference proteome</keyword>
<reference evidence="21" key="2">
    <citation type="submission" date="2016-04" db="EMBL/GenBank/DDBJ databases">
        <authorList>
            <person name="Waterworth S."/>
            <person name="Matcher G."/>
        </authorList>
    </citation>
    <scope>NUCLEOTIDE SEQUENCE [LARGE SCALE GENOMIC DNA]</scope>
    <source>
        <strain evidence="21">RuSp02-3</strain>
    </source>
</reference>
<accession>A0A147E7T0</accession>
<dbReference type="GO" id="GO:0016020">
    <property type="term" value="C:membrane"/>
    <property type="evidence" value="ECO:0007669"/>
    <property type="project" value="UniProtKB-SubCell"/>
</dbReference>
<dbReference type="PANTHER" id="PTHR22888">
    <property type="entry name" value="CYTOCHROME C OXIDASE, SUBUNIT II"/>
    <property type="match status" value="1"/>
</dbReference>
<evidence type="ECO:0000256" key="12">
    <source>
        <dbReference type="ARBA" id="ARBA00023136"/>
    </source>
</evidence>
<evidence type="ECO:0000313" key="19">
    <source>
        <dbReference type="EMBL" id="OAX51952.1"/>
    </source>
</evidence>
<keyword evidence="11" id="KW-0186">Copper</keyword>
<comment type="similarity">
    <text evidence="2">Belongs to the cytochrome c oxidase subunit 2 family.</text>
</comment>
<dbReference type="RefSeq" id="WP_058730863.1">
    <property type="nucleotide sequence ID" value="NZ_JBEYYV010000050.1"/>
</dbReference>
<evidence type="ECO:0000256" key="5">
    <source>
        <dbReference type="ARBA" id="ARBA00022660"/>
    </source>
</evidence>
<comment type="catalytic activity">
    <reaction evidence="15">
        <text>4 Fe(II)-[cytochrome c] + O2 + 8 H(+)(in) = 4 Fe(III)-[cytochrome c] + 2 H2O + 4 H(+)(out)</text>
        <dbReference type="Rhea" id="RHEA:11436"/>
        <dbReference type="Rhea" id="RHEA-COMP:10350"/>
        <dbReference type="Rhea" id="RHEA-COMP:14399"/>
        <dbReference type="ChEBI" id="CHEBI:15377"/>
        <dbReference type="ChEBI" id="CHEBI:15378"/>
        <dbReference type="ChEBI" id="CHEBI:15379"/>
        <dbReference type="ChEBI" id="CHEBI:29033"/>
        <dbReference type="ChEBI" id="CHEBI:29034"/>
        <dbReference type="EC" id="7.1.1.9"/>
    </reaction>
</comment>
<dbReference type="PANTHER" id="PTHR22888:SF9">
    <property type="entry name" value="CYTOCHROME C OXIDASE SUBUNIT 2"/>
    <property type="match status" value="1"/>
</dbReference>
<dbReference type="NCBIfam" id="TIGR02866">
    <property type="entry name" value="CoxB"/>
    <property type="match status" value="1"/>
</dbReference>
<feature type="region of interest" description="Disordered" evidence="16">
    <location>
        <begin position="263"/>
        <end position="288"/>
    </location>
</feature>
<dbReference type="GO" id="GO:0042773">
    <property type="term" value="P:ATP synthesis coupled electron transport"/>
    <property type="evidence" value="ECO:0007669"/>
    <property type="project" value="TreeGrafter"/>
</dbReference>
<evidence type="ECO:0000256" key="2">
    <source>
        <dbReference type="ARBA" id="ARBA00007866"/>
    </source>
</evidence>
<feature type="compositionally biased region" description="Polar residues" evidence="16">
    <location>
        <begin position="279"/>
        <end position="288"/>
    </location>
</feature>
<comment type="subcellular location">
    <subcellularLocation>
        <location evidence="1">Membrane</location>
        <topology evidence="1">Multi-pass membrane protein</topology>
    </subcellularLocation>
</comment>
<dbReference type="Gene3D" id="2.60.40.420">
    <property type="entry name" value="Cupredoxins - blue copper proteins"/>
    <property type="match status" value="1"/>
</dbReference>
<dbReference type="EC" id="7.1.1.9" evidence="3"/>
<keyword evidence="5" id="KW-0679">Respiratory chain</keyword>
<keyword evidence="12 17" id="KW-0472">Membrane</keyword>
<evidence type="ECO:0000256" key="6">
    <source>
        <dbReference type="ARBA" id="ARBA00022692"/>
    </source>
</evidence>
<evidence type="ECO:0000256" key="4">
    <source>
        <dbReference type="ARBA" id="ARBA00022448"/>
    </source>
</evidence>
<dbReference type="GO" id="GO:0005507">
    <property type="term" value="F:copper ion binding"/>
    <property type="evidence" value="ECO:0007669"/>
    <property type="project" value="InterPro"/>
</dbReference>
<dbReference type="PROSITE" id="PS51257">
    <property type="entry name" value="PROKAR_LIPOPROTEIN"/>
    <property type="match status" value="1"/>
</dbReference>
<keyword evidence="9" id="KW-0249">Electron transport</keyword>
<evidence type="ECO:0000259" key="18">
    <source>
        <dbReference type="PROSITE" id="PS50857"/>
    </source>
</evidence>
<evidence type="ECO:0000256" key="14">
    <source>
        <dbReference type="ARBA" id="ARBA00031399"/>
    </source>
</evidence>
<keyword evidence="6 17" id="KW-0812">Transmembrane</keyword>
<gene>
    <name evidence="20" type="ORF">A5N15_06760</name>
    <name evidence="19" type="ORF">AN277_0205520</name>
</gene>
<feature type="transmembrane region" description="Helical" evidence="17">
    <location>
        <begin position="102"/>
        <end position="119"/>
    </location>
</feature>
<dbReference type="EMBL" id="LWGZ01000589">
    <property type="protein sequence ID" value="OAX59731.1"/>
    <property type="molecule type" value="Genomic_DNA"/>
</dbReference>
<dbReference type="SUPFAM" id="SSF81464">
    <property type="entry name" value="Cytochrome c oxidase subunit II-like, transmembrane region"/>
    <property type="match status" value="1"/>
</dbReference>
<dbReference type="Pfam" id="PF00116">
    <property type="entry name" value="COX2"/>
    <property type="match status" value="1"/>
</dbReference>
<evidence type="ECO:0000256" key="17">
    <source>
        <dbReference type="SAM" id="Phobius"/>
    </source>
</evidence>
<keyword evidence="10 17" id="KW-1133">Transmembrane helix</keyword>
<evidence type="ECO:0000256" key="1">
    <source>
        <dbReference type="ARBA" id="ARBA00004141"/>
    </source>
</evidence>
<sequence length="288" mass="32738">MSSQHRTGSRWTKTLVVGASAAATLLMTGCSDVAQRGFLPTERGTTNHVDTIMDLWIGSWIAALAVGLITWGLMLWCIIAYRRRKNETGYPKQVGYHLPLEIFYTLVPIILIVSLFSFSDRVEREVDARYDHPDVTVEVYGKQWAWDFNYVDSNVHTSGAQADLTGKEGVEEKLDTLYLPEHSKVELQLKSRDVNHSFWVPAFLQKLDTIPGQTNYMSFTTGGTGEYQGKCAELCGEYHSEMLFKVKVVSQEDYRKQMELFADEDHPQNHGILGDEYNRNPNKTKTDQ</sequence>
<dbReference type="PROSITE" id="PS50857">
    <property type="entry name" value="COX2_CUA"/>
    <property type="match status" value="1"/>
</dbReference>
<feature type="transmembrane region" description="Helical" evidence="17">
    <location>
        <begin position="55"/>
        <end position="81"/>
    </location>
</feature>
<evidence type="ECO:0000313" key="21">
    <source>
        <dbReference type="Proteomes" id="UP000053171"/>
    </source>
</evidence>
<dbReference type="PRINTS" id="PR01166">
    <property type="entry name" value="CYCOXIDASEII"/>
</dbReference>
<evidence type="ECO:0000256" key="8">
    <source>
        <dbReference type="ARBA" id="ARBA00022967"/>
    </source>
</evidence>
<dbReference type="InterPro" id="IPR036257">
    <property type="entry name" value="Cyt_c_oxidase_su2_TM_sf"/>
</dbReference>
<evidence type="ECO:0000256" key="3">
    <source>
        <dbReference type="ARBA" id="ARBA00012949"/>
    </source>
</evidence>
<proteinExistence type="inferred from homology"/>
<reference evidence="20 22" key="1">
    <citation type="submission" date="2016-04" db="EMBL/GenBank/DDBJ databases">
        <title>Identification of putative biosynthetic pathways for the production of bioactive secondary metabolites by the marine actinomycete Kocuria kristinae RUTW2-3.</title>
        <authorList>
            <person name="Waterworth S.C."/>
            <person name="Walmsley T.A."/>
            <person name="Matongo T."/>
            <person name="Davies-Coleman M.T."/>
            <person name="Dorrington R.A."/>
        </authorList>
    </citation>
    <scope>NUCLEOTIDE SEQUENCE [LARGE SCALE GENOMIC DNA]</scope>
    <source>
        <strain evidence="21">RuSp02-3</strain>
        <strain evidence="19">RUTW2-3</strain>
        <strain evidence="20 22">RUTW4-5</strain>
    </source>
</reference>
<dbReference type="InterPro" id="IPR014222">
    <property type="entry name" value="Cyt_c_oxidase_su2"/>
</dbReference>
<evidence type="ECO:0000256" key="15">
    <source>
        <dbReference type="ARBA" id="ARBA00047816"/>
    </source>
</evidence>
<comment type="function">
    <text evidence="13">Subunits I and II form the functional core of the enzyme complex. Electrons originating in cytochrome c are transferred via heme a and Cu(A) to the binuclear center formed by heme a3 and Cu(B).</text>
</comment>
<protein>
    <recommendedName>
        <fullName evidence="3">cytochrome-c oxidase</fullName>
        <ecNumber evidence="3">7.1.1.9</ecNumber>
    </recommendedName>
    <alternativeName>
        <fullName evidence="14">Cytochrome aa3 subunit 2</fullName>
    </alternativeName>
</protein>